<dbReference type="Pfam" id="PF04265">
    <property type="entry name" value="TPK_B1_binding"/>
    <property type="match status" value="1"/>
</dbReference>
<proteinExistence type="predicted"/>
<dbReference type="NCBIfam" id="TIGR01378">
    <property type="entry name" value="thi_PPkinase"/>
    <property type="match status" value="1"/>
</dbReference>
<dbReference type="GO" id="GO:0006772">
    <property type="term" value="P:thiamine metabolic process"/>
    <property type="evidence" value="ECO:0007669"/>
    <property type="project" value="UniProtKB-UniRule"/>
</dbReference>
<dbReference type="GO" id="GO:0016301">
    <property type="term" value="F:kinase activity"/>
    <property type="evidence" value="ECO:0007669"/>
    <property type="project" value="UniProtKB-KW"/>
</dbReference>
<dbReference type="AlphaFoldDB" id="A0A7V4WW63"/>
<gene>
    <name evidence="7" type="ORF">ENK44_14350</name>
</gene>
<dbReference type="CDD" id="cd07995">
    <property type="entry name" value="TPK"/>
    <property type="match status" value="1"/>
</dbReference>
<evidence type="ECO:0000256" key="4">
    <source>
        <dbReference type="ARBA" id="ARBA00022840"/>
    </source>
</evidence>
<dbReference type="InterPro" id="IPR036759">
    <property type="entry name" value="TPK_catalytic_sf"/>
</dbReference>
<keyword evidence="4" id="KW-0067">ATP-binding</keyword>
<dbReference type="GO" id="GO:0004788">
    <property type="term" value="F:thiamine diphosphokinase activity"/>
    <property type="evidence" value="ECO:0007669"/>
    <property type="project" value="UniProtKB-UniRule"/>
</dbReference>
<dbReference type="PANTHER" id="PTHR41299">
    <property type="entry name" value="THIAMINE PYROPHOSPHOKINASE"/>
    <property type="match status" value="1"/>
</dbReference>
<dbReference type="SMART" id="SM00983">
    <property type="entry name" value="TPK_B1_binding"/>
    <property type="match status" value="1"/>
</dbReference>
<dbReference type="GO" id="GO:0005524">
    <property type="term" value="F:ATP binding"/>
    <property type="evidence" value="ECO:0007669"/>
    <property type="project" value="UniProtKB-KW"/>
</dbReference>
<protein>
    <recommendedName>
        <fullName evidence="5">Thiamine diphosphokinase</fullName>
        <ecNumber evidence="5">2.7.6.2</ecNumber>
    </recommendedName>
</protein>
<comment type="caution">
    <text evidence="7">The sequence shown here is derived from an EMBL/GenBank/DDBJ whole genome shotgun (WGS) entry which is preliminary data.</text>
</comment>
<dbReference type="Pfam" id="PF04263">
    <property type="entry name" value="TPK_catalytic"/>
    <property type="match status" value="1"/>
</dbReference>
<dbReference type="Proteomes" id="UP000885779">
    <property type="component" value="Unassembled WGS sequence"/>
</dbReference>
<dbReference type="GO" id="GO:0030975">
    <property type="term" value="F:thiamine binding"/>
    <property type="evidence" value="ECO:0007669"/>
    <property type="project" value="InterPro"/>
</dbReference>
<dbReference type="Gene3D" id="3.40.50.10240">
    <property type="entry name" value="Thiamin pyrophosphokinase, catalytic domain"/>
    <property type="match status" value="1"/>
</dbReference>
<keyword evidence="2" id="KW-0547">Nucleotide-binding</keyword>
<dbReference type="EMBL" id="DRQG01000137">
    <property type="protein sequence ID" value="HGY56885.1"/>
    <property type="molecule type" value="Genomic_DNA"/>
</dbReference>
<name>A0A7V4WW63_CALAY</name>
<sequence length="214" mass="24069">MQSKPVAIFANGDVVSGMTVKRFLTPDTVIIAADGGAELCRVLQIQPHYLLGDFDSITEDTKRFFSKAQIIERPSQDYTDLEKALDFAIQFWPETITVFAALGRRADHALGNLLLLQRFDADVPIQFVDDYGRLRLLKPGRHTLRGGIGQTVSIVSFGPVKNLHLDGFRYSAPGMEVYKDFLGVSNVYENETCHISFDEGKIFLYEVFEERKDG</sequence>
<dbReference type="PANTHER" id="PTHR41299:SF1">
    <property type="entry name" value="THIAMINE PYROPHOSPHOKINASE"/>
    <property type="match status" value="1"/>
</dbReference>
<accession>A0A7V4WW63</accession>
<dbReference type="EC" id="2.7.6.2" evidence="5"/>
<evidence type="ECO:0000256" key="2">
    <source>
        <dbReference type="ARBA" id="ARBA00022741"/>
    </source>
</evidence>
<keyword evidence="3" id="KW-0418">Kinase</keyword>
<dbReference type="InterPro" id="IPR006282">
    <property type="entry name" value="Thi_PPkinase"/>
</dbReference>
<evidence type="ECO:0000256" key="5">
    <source>
        <dbReference type="NCBIfam" id="TIGR01378"/>
    </source>
</evidence>
<evidence type="ECO:0000256" key="1">
    <source>
        <dbReference type="ARBA" id="ARBA00022679"/>
    </source>
</evidence>
<evidence type="ECO:0000256" key="3">
    <source>
        <dbReference type="ARBA" id="ARBA00022777"/>
    </source>
</evidence>
<evidence type="ECO:0000259" key="6">
    <source>
        <dbReference type="SMART" id="SM00983"/>
    </source>
</evidence>
<dbReference type="SUPFAM" id="SSF63999">
    <property type="entry name" value="Thiamin pyrophosphokinase, catalytic domain"/>
    <property type="match status" value="1"/>
</dbReference>
<dbReference type="InterPro" id="IPR007373">
    <property type="entry name" value="Thiamin_PyroPKinase_B1-bd"/>
</dbReference>
<reference evidence="7" key="1">
    <citation type="journal article" date="2020" name="mSystems">
        <title>Genome- and Community-Level Interaction Insights into Carbon Utilization and Element Cycling Functions of Hydrothermarchaeota in Hydrothermal Sediment.</title>
        <authorList>
            <person name="Zhou Z."/>
            <person name="Liu Y."/>
            <person name="Xu W."/>
            <person name="Pan J."/>
            <person name="Luo Z.H."/>
            <person name="Li M."/>
        </authorList>
    </citation>
    <scope>NUCLEOTIDE SEQUENCE [LARGE SCALE GENOMIC DNA]</scope>
    <source>
        <strain evidence="7">HyVt-577</strain>
    </source>
</reference>
<dbReference type="InterPro" id="IPR053149">
    <property type="entry name" value="TPK"/>
</dbReference>
<dbReference type="GO" id="GO:0009229">
    <property type="term" value="P:thiamine diphosphate biosynthetic process"/>
    <property type="evidence" value="ECO:0007669"/>
    <property type="project" value="InterPro"/>
</dbReference>
<evidence type="ECO:0000313" key="7">
    <source>
        <dbReference type="EMBL" id="HGY56885.1"/>
    </source>
</evidence>
<keyword evidence="1 7" id="KW-0808">Transferase</keyword>
<organism evidence="7">
    <name type="scientific">Caldithrix abyssi</name>
    <dbReference type="NCBI Taxonomy" id="187145"/>
    <lineage>
        <taxon>Bacteria</taxon>
        <taxon>Pseudomonadati</taxon>
        <taxon>Calditrichota</taxon>
        <taxon>Calditrichia</taxon>
        <taxon>Calditrichales</taxon>
        <taxon>Calditrichaceae</taxon>
        <taxon>Caldithrix</taxon>
    </lineage>
</organism>
<dbReference type="InterPro" id="IPR007371">
    <property type="entry name" value="TPK_catalytic"/>
</dbReference>
<feature type="domain" description="Thiamin pyrophosphokinase thiamin-binding" evidence="6">
    <location>
        <begin position="140"/>
        <end position="203"/>
    </location>
</feature>